<dbReference type="GeneID" id="84228616"/>
<dbReference type="InterPro" id="IPR017720">
    <property type="entry name" value="Coenzyme_F390_Synthase"/>
</dbReference>
<dbReference type="AlphaFoldDB" id="A0AA51UFR7"/>
<name>A0AA51UFR7_9EURY</name>
<sequence>MTNGKFYNPDIETMGRSDLDALIDERIRYTVNYAAENSLFYRKWFRENSVNPSDIRTHEDLLELPIISGKTIRENQPPVKEDFGFKTVEWKDVFTVHETSGTSGTPKSFFLTWDDWERYAEKYARSFLSQGFGPDDRVIVCASYGMNVGANTMTLAARNIGMTMIPEGKCTFPVRIMEAYKPTSIVGSIFKLIHLAKRMKEQGMDPAKSSIEHLVIGGESFAEESRNYVSEIWDCEVYNTYGSTEGTMCGECTDISGLHVPEDLVHLDVYDPHMDKFVKDGECGRLVLTTLLPVGAKGGNVLLNYDTEDTTVVLSRDKCSCGRTHMKIMNPEREAETFWVSGTPFNRVEVEKGVFQRENMEYLTGEYEAFLYGGEDEGETTLRVSMECNDLHKCDEELIKENFLRSFFAYKQNLENSYIDGSLNILFNYTKPGELEFYRVKGRPKRIVDRR</sequence>
<organism evidence="2 3">
    <name type="scientific">Methanolobus mangrovi</name>
    <dbReference type="NCBI Taxonomy" id="3072977"/>
    <lineage>
        <taxon>Archaea</taxon>
        <taxon>Methanobacteriati</taxon>
        <taxon>Methanobacteriota</taxon>
        <taxon>Stenosarchaea group</taxon>
        <taxon>Methanomicrobia</taxon>
        <taxon>Methanosarcinales</taxon>
        <taxon>Methanosarcinaceae</taxon>
        <taxon>Methanolobus</taxon>
    </lineage>
</organism>
<evidence type="ECO:0000259" key="1">
    <source>
        <dbReference type="Pfam" id="PF00501"/>
    </source>
</evidence>
<accession>A0AA51UFR7</accession>
<protein>
    <submittedName>
        <fullName evidence="2">Coenzyme F390 synthetase</fullName>
    </submittedName>
</protein>
<dbReference type="KEGG" id="mmav:RE476_00705"/>
<dbReference type="PANTHER" id="PTHR43845:SF1">
    <property type="entry name" value="BLR5969 PROTEIN"/>
    <property type="match status" value="1"/>
</dbReference>
<keyword evidence="3" id="KW-1185">Reference proteome</keyword>
<dbReference type="SUPFAM" id="SSF56801">
    <property type="entry name" value="Acetyl-CoA synthetase-like"/>
    <property type="match status" value="1"/>
</dbReference>
<proteinExistence type="predicted"/>
<dbReference type="EMBL" id="CP133594">
    <property type="protein sequence ID" value="WMW22371.1"/>
    <property type="molecule type" value="Genomic_DNA"/>
</dbReference>
<dbReference type="Proteomes" id="UP001183006">
    <property type="component" value="Chromosome"/>
</dbReference>
<dbReference type="InterPro" id="IPR000873">
    <property type="entry name" value="AMP-dep_synth/lig_dom"/>
</dbReference>
<feature type="domain" description="AMP-dependent synthetase/ligase" evidence="1">
    <location>
        <begin position="65"/>
        <end position="287"/>
    </location>
</feature>
<evidence type="ECO:0000313" key="2">
    <source>
        <dbReference type="EMBL" id="WMW22371.1"/>
    </source>
</evidence>
<reference evidence="2" key="1">
    <citation type="submission" date="2023-08" db="EMBL/GenBank/DDBJ databases">
        <title>Methanolobus mangrovi sp. nov. and Methanolobus sediminis sp. nov, two novel methylotrophic methanogens isolated from mangrove sediments in China.</title>
        <authorList>
            <person name="Zhou J."/>
        </authorList>
    </citation>
    <scope>NUCLEOTIDE SEQUENCE</scope>
    <source>
        <strain evidence="2">FTZ2</strain>
    </source>
</reference>
<dbReference type="InterPro" id="IPR042099">
    <property type="entry name" value="ANL_N_sf"/>
</dbReference>
<evidence type="ECO:0000313" key="3">
    <source>
        <dbReference type="Proteomes" id="UP001183006"/>
    </source>
</evidence>
<dbReference type="PANTHER" id="PTHR43845">
    <property type="entry name" value="BLR5969 PROTEIN"/>
    <property type="match status" value="1"/>
</dbReference>
<dbReference type="Gene3D" id="3.40.50.12780">
    <property type="entry name" value="N-terminal domain of ligase-like"/>
    <property type="match status" value="1"/>
</dbReference>
<gene>
    <name evidence="2" type="primary">ftsA</name>
    <name evidence="2" type="ORF">RE476_00705</name>
</gene>
<dbReference type="NCBIfam" id="TIGR03335">
    <property type="entry name" value="F390_ftsA"/>
    <property type="match status" value="1"/>
</dbReference>
<dbReference type="RefSeq" id="WP_309308242.1">
    <property type="nucleotide sequence ID" value="NZ_CP133594.1"/>
</dbReference>
<dbReference type="Pfam" id="PF00501">
    <property type="entry name" value="AMP-binding"/>
    <property type="match status" value="1"/>
</dbReference>